<feature type="signal peptide" evidence="7">
    <location>
        <begin position="1"/>
        <end position="22"/>
    </location>
</feature>
<dbReference type="SUPFAM" id="SSF50494">
    <property type="entry name" value="Trypsin-like serine proteases"/>
    <property type="match status" value="1"/>
</dbReference>
<dbReference type="Gene3D" id="3.30.1640.30">
    <property type="match status" value="1"/>
</dbReference>
<gene>
    <name evidence="9" type="ORF">QE152_g10654</name>
</gene>
<dbReference type="FunFam" id="2.40.10.10:FF:000068">
    <property type="entry name" value="transmembrane protease serine 2"/>
    <property type="match status" value="1"/>
</dbReference>
<accession>A0AAW1LQG1</accession>
<dbReference type="InterPro" id="IPR009003">
    <property type="entry name" value="Peptidase_S1_PA"/>
</dbReference>
<dbReference type="Pfam" id="PF00089">
    <property type="entry name" value="Trypsin"/>
    <property type="match status" value="1"/>
</dbReference>
<dbReference type="SMART" id="SM00020">
    <property type="entry name" value="Tryp_SPc"/>
    <property type="match status" value="1"/>
</dbReference>
<protein>
    <submittedName>
        <fullName evidence="9">Trypsin</fullName>
    </submittedName>
</protein>
<keyword evidence="5" id="KW-1015">Disulfide bond</keyword>
<evidence type="ECO:0000256" key="1">
    <source>
        <dbReference type="ARBA" id="ARBA00022670"/>
    </source>
</evidence>
<evidence type="ECO:0000256" key="5">
    <source>
        <dbReference type="ARBA" id="ARBA00023157"/>
    </source>
</evidence>
<feature type="domain" description="Peptidase S1" evidence="8">
    <location>
        <begin position="194"/>
        <end position="365"/>
    </location>
</feature>
<dbReference type="GO" id="GO:0006508">
    <property type="term" value="P:proteolysis"/>
    <property type="evidence" value="ECO:0007669"/>
    <property type="project" value="UniProtKB-KW"/>
</dbReference>
<feature type="chain" id="PRO_5043318078" evidence="7">
    <location>
        <begin position="23"/>
        <end position="365"/>
    </location>
</feature>
<dbReference type="GO" id="GO:0004252">
    <property type="term" value="F:serine-type endopeptidase activity"/>
    <property type="evidence" value="ECO:0007669"/>
    <property type="project" value="InterPro"/>
</dbReference>
<keyword evidence="1" id="KW-0645">Protease</keyword>
<dbReference type="EMBL" id="JASPKY010000099">
    <property type="protein sequence ID" value="KAK9737487.1"/>
    <property type="molecule type" value="Genomic_DNA"/>
</dbReference>
<evidence type="ECO:0000313" key="9">
    <source>
        <dbReference type="EMBL" id="KAK9737487.1"/>
    </source>
</evidence>
<dbReference type="PANTHER" id="PTHR24260">
    <property type="match status" value="1"/>
</dbReference>
<name>A0AAW1LQG1_POPJA</name>
<evidence type="ECO:0000256" key="2">
    <source>
        <dbReference type="ARBA" id="ARBA00022729"/>
    </source>
</evidence>
<dbReference type="PANTHER" id="PTHR24260:SF147">
    <property type="entry name" value="EG:BACR7A4.3 PROTEIN-RELATED"/>
    <property type="match status" value="1"/>
</dbReference>
<organism evidence="9 10">
    <name type="scientific">Popillia japonica</name>
    <name type="common">Japanese beetle</name>
    <dbReference type="NCBI Taxonomy" id="7064"/>
    <lineage>
        <taxon>Eukaryota</taxon>
        <taxon>Metazoa</taxon>
        <taxon>Ecdysozoa</taxon>
        <taxon>Arthropoda</taxon>
        <taxon>Hexapoda</taxon>
        <taxon>Insecta</taxon>
        <taxon>Pterygota</taxon>
        <taxon>Neoptera</taxon>
        <taxon>Endopterygota</taxon>
        <taxon>Coleoptera</taxon>
        <taxon>Polyphaga</taxon>
        <taxon>Scarabaeiformia</taxon>
        <taxon>Scarabaeidae</taxon>
        <taxon>Rutelinae</taxon>
        <taxon>Popillia</taxon>
    </lineage>
</organism>
<reference evidence="9 10" key="1">
    <citation type="journal article" date="2024" name="BMC Genomics">
        <title>De novo assembly and annotation of Popillia japonica's genome with initial clues to its potential as an invasive pest.</title>
        <authorList>
            <person name="Cucini C."/>
            <person name="Boschi S."/>
            <person name="Funari R."/>
            <person name="Cardaioli E."/>
            <person name="Iannotti N."/>
            <person name="Marturano G."/>
            <person name="Paoli F."/>
            <person name="Bruttini M."/>
            <person name="Carapelli A."/>
            <person name="Frati F."/>
            <person name="Nardi F."/>
        </authorList>
    </citation>
    <scope>NUCLEOTIDE SEQUENCE [LARGE SCALE GENOMIC DNA]</scope>
    <source>
        <strain evidence="9">DMR45628</strain>
    </source>
</reference>
<feature type="transmembrane region" description="Helical" evidence="6">
    <location>
        <begin position="71"/>
        <end position="91"/>
    </location>
</feature>
<evidence type="ECO:0000256" key="6">
    <source>
        <dbReference type="SAM" id="Phobius"/>
    </source>
</evidence>
<dbReference type="InterPro" id="IPR001314">
    <property type="entry name" value="Peptidase_S1A"/>
</dbReference>
<evidence type="ECO:0000259" key="8">
    <source>
        <dbReference type="PROSITE" id="PS50240"/>
    </source>
</evidence>
<dbReference type="Gene3D" id="2.40.10.10">
    <property type="entry name" value="Trypsin-like serine proteases"/>
    <property type="match status" value="1"/>
</dbReference>
<dbReference type="PROSITE" id="PS50240">
    <property type="entry name" value="TRYPSIN_DOM"/>
    <property type="match status" value="1"/>
</dbReference>
<keyword evidence="2 7" id="KW-0732">Signal</keyword>
<dbReference type="InterPro" id="IPR043504">
    <property type="entry name" value="Peptidase_S1_PA_chymotrypsin"/>
</dbReference>
<dbReference type="InterPro" id="IPR051333">
    <property type="entry name" value="CLIP_Serine_Protease"/>
</dbReference>
<keyword evidence="6" id="KW-0812">Transmembrane</keyword>
<keyword evidence="3" id="KW-0378">Hydrolase</keyword>
<dbReference type="SMART" id="SM00680">
    <property type="entry name" value="CLIP"/>
    <property type="match status" value="1"/>
</dbReference>
<sequence>MSHIQLASFLIILIVIAHSVFAITVTNNDLKDIVIDTNTSLYKLVSYITSPKKKRSTQAVEPIKDPSMSHIQLASFLIILIVIAHSVFAQLSDACVTNFGKFGKCVGVEQCPAAIKLIAQRKHPQLCKFDKTHPIVCCEVVKNNYSKPQRGEIARTAKQKCFEYITISTPTTTTTTTTTMAPGGTFIPLKIPIILSGVNANPLEFPHMVLLGYGGEDNIQWKCGGSIISDKFILTAAHCVYSQLGAVTYIGVGVHQISLIGFQRFKVKTLYQHPDYNPPHKYNDIALIEIDGQINFTPLGIRPACLQIEKEMADDVFIATGWGAVENGGDNSDVLQKVNLMFLSQPVGEPWKMAEITAMSCKKLI</sequence>
<dbReference type="InterPro" id="IPR018114">
    <property type="entry name" value="TRYPSIN_HIS"/>
</dbReference>
<evidence type="ECO:0000313" key="10">
    <source>
        <dbReference type="Proteomes" id="UP001458880"/>
    </source>
</evidence>
<dbReference type="Proteomes" id="UP001458880">
    <property type="component" value="Unassembled WGS sequence"/>
</dbReference>
<keyword evidence="10" id="KW-1185">Reference proteome</keyword>
<comment type="caution">
    <text evidence="9">The sequence shown here is derived from an EMBL/GenBank/DDBJ whole genome shotgun (WGS) entry which is preliminary data.</text>
</comment>
<evidence type="ECO:0000256" key="4">
    <source>
        <dbReference type="ARBA" id="ARBA00022825"/>
    </source>
</evidence>
<dbReference type="CDD" id="cd00190">
    <property type="entry name" value="Tryp_SPc"/>
    <property type="match status" value="1"/>
</dbReference>
<dbReference type="InterPro" id="IPR001254">
    <property type="entry name" value="Trypsin_dom"/>
</dbReference>
<dbReference type="InterPro" id="IPR038565">
    <property type="entry name" value="CLIP_sf"/>
</dbReference>
<dbReference type="PRINTS" id="PR00722">
    <property type="entry name" value="CHYMOTRYPSIN"/>
</dbReference>
<dbReference type="InterPro" id="IPR022700">
    <property type="entry name" value="CLIP"/>
</dbReference>
<evidence type="ECO:0000256" key="3">
    <source>
        <dbReference type="ARBA" id="ARBA00022801"/>
    </source>
</evidence>
<dbReference type="AlphaFoldDB" id="A0AAW1LQG1"/>
<evidence type="ECO:0000256" key="7">
    <source>
        <dbReference type="SAM" id="SignalP"/>
    </source>
</evidence>
<keyword evidence="4" id="KW-0720">Serine protease</keyword>
<keyword evidence="6" id="KW-1133">Transmembrane helix</keyword>
<keyword evidence="6" id="KW-0472">Membrane</keyword>
<proteinExistence type="predicted"/>
<dbReference type="PROSITE" id="PS00134">
    <property type="entry name" value="TRYPSIN_HIS"/>
    <property type="match status" value="1"/>
</dbReference>